<dbReference type="EC" id="3.2.1.26" evidence="3 8"/>
<evidence type="ECO:0000313" key="13">
    <source>
        <dbReference type="EMBL" id="MRX71204.1"/>
    </source>
</evidence>
<evidence type="ECO:0000259" key="12">
    <source>
        <dbReference type="Pfam" id="PF08244"/>
    </source>
</evidence>
<dbReference type="PANTHER" id="PTHR43101">
    <property type="entry name" value="BETA-FRUCTOSIDASE"/>
    <property type="match status" value="1"/>
</dbReference>
<comment type="subcellular location">
    <subcellularLocation>
        <location evidence="9">Cytoplasm</location>
    </subcellularLocation>
</comment>
<dbReference type="AlphaFoldDB" id="A0A7X2IWY6"/>
<dbReference type="InterPro" id="IPR018053">
    <property type="entry name" value="Glyco_hydro_32_AS"/>
</dbReference>
<dbReference type="InterPro" id="IPR013148">
    <property type="entry name" value="Glyco_hydro_32_N"/>
</dbReference>
<evidence type="ECO:0000256" key="3">
    <source>
        <dbReference type="ARBA" id="ARBA00012758"/>
    </source>
</evidence>
<dbReference type="Pfam" id="PF00251">
    <property type="entry name" value="Glyco_hydro_32N"/>
    <property type="match status" value="1"/>
</dbReference>
<evidence type="ECO:0000256" key="2">
    <source>
        <dbReference type="ARBA" id="ARBA00009902"/>
    </source>
</evidence>
<dbReference type="Pfam" id="PF08244">
    <property type="entry name" value="Glyco_hydro_32C"/>
    <property type="match status" value="1"/>
</dbReference>
<dbReference type="Proteomes" id="UP000448867">
    <property type="component" value="Unassembled WGS sequence"/>
</dbReference>
<dbReference type="PANTHER" id="PTHR43101:SF1">
    <property type="entry name" value="BETA-FRUCTOSIDASE"/>
    <property type="match status" value="1"/>
</dbReference>
<evidence type="ECO:0000256" key="6">
    <source>
        <dbReference type="ARBA" id="ARBA00023295"/>
    </source>
</evidence>
<comment type="function">
    <text evidence="9">Enables the bacterium to metabolize sucrose as a sole carbon source.</text>
</comment>
<feature type="domain" description="Glycosyl hydrolase family 32 C-terminal" evidence="12">
    <location>
        <begin position="341"/>
        <end position="470"/>
    </location>
</feature>
<dbReference type="CDD" id="cd18623">
    <property type="entry name" value="GH32_ScrB-like"/>
    <property type="match status" value="1"/>
</dbReference>
<name>A0A7X2IWY6_9BACI</name>
<dbReference type="Gene3D" id="2.115.10.20">
    <property type="entry name" value="Glycosyl hydrolase domain, family 43"/>
    <property type="match status" value="1"/>
</dbReference>
<evidence type="ECO:0000256" key="8">
    <source>
        <dbReference type="RuleBase" id="RU362110"/>
    </source>
</evidence>
<dbReference type="EMBL" id="WKKI01000003">
    <property type="protein sequence ID" value="MRX71204.1"/>
    <property type="molecule type" value="Genomic_DNA"/>
</dbReference>
<dbReference type="Gene3D" id="2.60.120.560">
    <property type="entry name" value="Exo-inulinase, domain 1"/>
    <property type="match status" value="1"/>
</dbReference>
<comment type="pathway">
    <text evidence="1 9">Glycan biosynthesis; sucrose metabolism.</text>
</comment>
<evidence type="ECO:0000256" key="4">
    <source>
        <dbReference type="ARBA" id="ARBA00019623"/>
    </source>
</evidence>
<dbReference type="InterPro" id="IPR013189">
    <property type="entry name" value="Glyco_hydro_32_C"/>
</dbReference>
<sequence>MSKDQQLRMQAKQEEEKNKSIVEQDPYRLQYHIMPPVGLLNDPNGFIEWGGKYHLFYQWMPFKTDHGAKFWGHYSSVDLVNWTHEEIALTPSEEYEKNGCYSGSAIEHEGNLFAFYTGNVKDDQGNRETYQCLAVSEDGIHFEKRGPVVKLPDGYTPHFRDPKVWKDGDKYLMVVGAQTEDLKGAVALLESDNLLEWNHKGILAGGGSGKLSDFGYMFECPDLFSLDGSDVLVFSPQGLEPQGIHYQNVYQAGYVTGTFHSESGTYDHGDFEELDRGFDFYAPQTTLDSKGRRLMFAWMSVPDQDEQEHPTIKHKWLHNMTIPRELKMIDSKVYQLPVEELKLLRTGDASVQQVKLTEKDVKISGVSGKSVELLLENVETEGWFDICFGGAARLVYSPEQKLLTLERESYVSGITENRQCKVDNLSSLHVYLDTSSVEIFVNGGEHTFTARFYPHPDNDTIYFGAETSAEFRLLKWNLA</sequence>
<evidence type="ECO:0000256" key="1">
    <source>
        <dbReference type="ARBA" id="ARBA00004914"/>
    </source>
</evidence>
<keyword evidence="14" id="KW-1185">Reference proteome</keyword>
<reference evidence="13 14" key="1">
    <citation type="submission" date="2019-11" db="EMBL/GenBank/DDBJ databases">
        <title>Bacillus lacus genome.</title>
        <authorList>
            <person name="Allen C.J."/>
            <person name="Newman J.D."/>
        </authorList>
    </citation>
    <scope>NUCLEOTIDE SEQUENCE [LARGE SCALE GENOMIC DNA]</scope>
    <source>
        <strain evidence="13 14">KCTC 33946</strain>
    </source>
</reference>
<evidence type="ECO:0000313" key="14">
    <source>
        <dbReference type="Proteomes" id="UP000448867"/>
    </source>
</evidence>
<accession>A0A7X2IWY6</accession>
<dbReference type="GO" id="GO:0005985">
    <property type="term" value="P:sucrose metabolic process"/>
    <property type="evidence" value="ECO:0007669"/>
    <property type="project" value="UniProtKB-UniPathway"/>
</dbReference>
<dbReference type="OrthoDB" id="9759709at2"/>
<keyword evidence="6 8" id="KW-0326">Glycosidase</keyword>
<evidence type="ECO:0000256" key="10">
    <source>
        <dbReference type="SAM" id="MobiDB-lite"/>
    </source>
</evidence>
<keyword evidence="9" id="KW-0119">Carbohydrate metabolism</keyword>
<evidence type="ECO:0000256" key="9">
    <source>
        <dbReference type="RuleBase" id="RU365015"/>
    </source>
</evidence>
<dbReference type="RefSeq" id="WP_154306337.1">
    <property type="nucleotide sequence ID" value="NZ_WKKI01000003.1"/>
</dbReference>
<dbReference type="SMART" id="SM00640">
    <property type="entry name" value="Glyco_32"/>
    <property type="match status" value="1"/>
</dbReference>
<dbReference type="PROSITE" id="PS00609">
    <property type="entry name" value="GLYCOSYL_HYDROL_F32"/>
    <property type="match status" value="1"/>
</dbReference>
<comment type="caution">
    <text evidence="13">The sequence shown here is derived from an EMBL/GenBank/DDBJ whole genome shotgun (WGS) entry which is preliminary data.</text>
</comment>
<dbReference type="InterPro" id="IPR006232">
    <property type="entry name" value="Suc6P_hydrolase"/>
</dbReference>
<dbReference type="InterPro" id="IPR001362">
    <property type="entry name" value="Glyco_hydro_32"/>
</dbReference>
<comment type="similarity">
    <text evidence="2 8">Belongs to the glycosyl hydrolase 32 family.</text>
</comment>
<gene>
    <name evidence="13" type="ORF">GJU40_03330</name>
</gene>
<dbReference type="InterPro" id="IPR051214">
    <property type="entry name" value="GH32_Enzymes"/>
</dbReference>
<dbReference type="NCBIfam" id="TIGR01322">
    <property type="entry name" value="scrB_fam"/>
    <property type="match status" value="1"/>
</dbReference>
<dbReference type="InterPro" id="IPR013320">
    <property type="entry name" value="ConA-like_dom_sf"/>
</dbReference>
<organism evidence="13 14">
    <name type="scientific">Metabacillus lacus</name>
    <dbReference type="NCBI Taxonomy" id="1983721"/>
    <lineage>
        <taxon>Bacteria</taxon>
        <taxon>Bacillati</taxon>
        <taxon>Bacillota</taxon>
        <taxon>Bacilli</taxon>
        <taxon>Bacillales</taxon>
        <taxon>Bacillaceae</taxon>
        <taxon>Metabacillus</taxon>
    </lineage>
</organism>
<feature type="domain" description="Glycosyl hydrolase family 32 N-terminal" evidence="11">
    <location>
        <begin position="32"/>
        <end position="337"/>
    </location>
</feature>
<dbReference type="UniPathway" id="UPA00238"/>
<evidence type="ECO:0000259" key="11">
    <source>
        <dbReference type="Pfam" id="PF00251"/>
    </source>
</evidence>
<keyword evidence="9" id="KW-0963">Cytoplasm</keyword>
<proteinExistence type="inferred from homology"/>
<dbReference type="InterPro" id="IPR023296">
    <property type="entry name" value="Glyco_hydro_beta-prop_sf"/>
</dbReference>
<evidence type="ECO:0000256" key="5">
    <source>
        <dbReference type="ARBA" id="ARBA00022801"/>
    </source>
</evidence>
<evidence type="ECO:0000256" key="7">
    <source>
        <dbReference type="ARBA" id="ARBA00033367"/>
    </source>
</evidence>
<dbReference type="GO" id="GO:0004564">
    <property type="term" value="F:beta-fructofuranosidase activity"/>
    <property type="evidence" value="ECO:0007669"/>
    <property type="project" value="UniProtKB-EC"/>
</dbReference>
<keyword evidence="5 8" id="KW-0378">Hydrolase</keyword>
<dbReference type="SUPFAM" id="SSF49899">
    <property type="entry name" value="Concanavalin A-like lectins/glucanases"/>
    <property type="match status" value="1"/>
</dbReference>
<feature type="region of interest" description="Disordered" evidence="10">
    <location>
        <begin position="1"/>
        <end position="20"/>
    </location>
</feature>
<protein>
    <recommendedName>
        <fullName evidence="4 8">Sucrose-6-phosphate hydrolase</fullName>
        <ecNumber evidence="3 8">3.2.1.26</ecNumber>
    </recommendedName>
    <alternativeName>
        <fullName evidence="7 9">Invertase</fullName>
    </alternativeName>
</protein>
<dbReference type="SUPFAM" id="SSF75005">
    <property type="entry name" value="Arabinanase/levansucrase/invertase"/>
    <property type="match status" value="1"/>
</dbReference>
<dbReference type="GO" id="GO:0005737">
    <property type="term" value="C:cytoplasm"/>
    <property type="evidence" value="ECO:0007669"/>
    <property type="project" value="UniProtKB-SubCell"/>
</dbReference>
<comment type="catalytic activity">
    <reaction evidence="8">
        <text>Hydrolysis of terminal non-reducing beta-D-fructofuranoside residues in beta-D-fructofuranosides.</text>
        <dbReference type="EC" id="3.2.1.26"/>
    </reaction>
</comment>